<dbReference type="PANTHER" id="PTHR43283">
    <property type="entry name" value="BETA-LACTAMASE-RELATED"/>
    <property type="match status" value="1"/>
</dbReference>
<dbReference type="Pfam" id="PF00144">
    <property type="entry name" value="Beta-lactamase"/>
    <property type="match status" value="1"/>
</dbReference>
<evidence type="ECO:0000259" key="2">
    <source>
        <dbReference type="Pfam" id="PF00144"/>
    </source>
</evidence>
<dbReference type="PANTHER" id="PTHR43283:SF7">
    <property type="entry name" value="BETA-LACTAMASE-RELATED DOMAIN-CONTAINING PROTEIN"/>
    <property type="match status" value="1"/>
</dbReference>
<proteinExistence type="predicted"/>
<evidence type="ECO:0000256" key="1">
    <source>
        <dbReference type="SAM" id="Phobius"/>
    </source>
</evidence>
<name>A0A0F9S014_9ZZZZ</name>
<keyword evidence="1" id="KW-0812">Transmembrane</keyword>
<dbReference type="AlphaFoldDB" id="A0A0F9S014"/>
<sequence length="414" mass="47231">MKSIKFLFSSLLCFLLINVNLLSYSSAAQAGDVYWPDDDWDVATPEAQQMNSTTLTEMYDFIKQYNLNFHSVLITRNGYIIDENYLYNAEITGEQKFNTTSSYMIRKNGSLHILYSCTKSVISLLIGIAIEKGYITSVNETIYNIFPDKWIYGDSKKNINIEDLLTMRSGLQWDEGFDAFSNWWIYNISLDYVLKKPLVSLPGTDFEYSSGNVQLLSAVIQNKTGMKTSEFAHANLFSPIGIKAEEWEWDEIDWEWGTGALDKISFGGWGLFMSPRAMARLGILSLNIGNWNGTQIVNENWISTSTKNHVGSPQYGYLFWLKNNEYYYAAGYMGQRLIVIPEYGIVIVLFSEIFDIDYATELMINDYILKAIIPSSNHQISGFNSIFFVMVVSISTVLIIKKRKVKNFSVSSSM</sequence>
<feature type="domain" description="Beta-lactamase-related" evidence="2">
    <location>
        <begin position="72"/>
        <end position="352"/>
    </location>
</feature>
<reference evidence="3" key="1">
    <citation type="journal article" date="2015" name="Nature">
        <title>Complex archaea that bridge the gap between prokaryotes and eukaryotes.</title>
        <authorList>
            <person name="Spang A."/>
            <person name="Saw J.H."/>
            <person name="Jorgensen S.L."/>
            <person name="Zaremba-Niedzwiedzka K."/>
            <person name="Martijn J."/>
            <person name="Lind A.E."/>
            <person name="van Eijk R."/>
            <person name="Schleper C."/>
            <person name="Guy L."/>
            <person name="Ettema T.J."/>
        </authorList>
    </citation>
    <scope>NUCLEOTIDE SEQUENCE</scope>
</reference>
<dbReference type="SUPFAM" id="SSF56601">
    <property type="entry name" value="beta-lactamase/transpeptidase-like"/>
    <property type="match status" value="1"/>
</dbReference>
<dbReference type="Gene3D" id="3.40.710.10">
    <property type="entry name" value="DD-peptidase/beta-lactamase superfamily"/>
    <property type="match status" value="1"/>
</dbReference>
<dbReference type="EMBL" id="LAZR01000636">
    <property type="protein sequence ID" value="KKN62070.1"/>
    <property type="molecule type" value="Genomic_DNA"/>
</dbReference>
<keyword evidence="1" id="KW-0472">Membrane</keyword>
<dbReference type="InterPro" id="IPR050789">
    <property type="entry name" value="Diverse_Enzym_Activities"/>
</dbReference>
<organism evidence="3">
    <name type="scientific">marine sediment metagenome</name>
    <dbReference type="NCBI Taxonomy" id="412755"/>
    <lineage>
        <taxon>unclassified sequences</taxon>
        <taxon>metagenomes</taxon>
        <taxon>ecological metagenomes</taxon>
    </lineage>
</organism>
<comment type="caution">
    <text evidence="3">The sequence shown here is derived from an EMBL/GenBank/DDBJ whole genome shotgun (WGS) entry which is preliminary data.</text>
</comment>
<protein>
    <recommendedName>
        <fullName evidence="2">Beta-lactamase-related domain-containing protein</fullName>
    </recommendedName>
</protein>
<gene>
    <name evidence="3" type="ORF">LCGC14_0515650</name>
</gene>
<keyword evidence="1" id="KW-1133">Transmembrane helix</keyword>
<accession>A0A0F9S014</accession>
<dbReference type="InterPro" id="IPR012338">
    <property type="entry name" value="Beta-lactam/transpept-like"/>
</dbReference>
<evidence type="ECO:0000313" key="3">
    <source>
        <dbReference type="EMBL" id="KKN62070.1"/>
    </source>
</evidence>
<feature type="transmembrane region" description="Helical" evidence="1">
    <location>
        <begin position="380"/>
        <end position="400"/>
    </location>
</feature>
<dbReference type="InterPro" id="IPR001466">
    <property type="entry name" value="Beta-lactam-related"/>
</dbReference>